<evidence type="ECO:0000256" key="6">
    <source>
        <dbReference type="RuleBase" id="RU363114"/>
    </source>
</evidence>
<dbReference type="PANTHER" id="PTHR21562:SF65">
    <property type="entry name" value="PECTIN ACETYLESTERASE"/>
    <property type="match status" value="1"/>
</dbReference>
<name>A0A8X8XB84_SALSN</name>
<keyword evidence="5 6" id="KW-0961">Cell wall biogenesis/degradation</keyword>
<keyword evidence="8" id="KW-1185">Reference proteome</keyword>
<comment type="function">
    <text evidence="1 6">Hydrolyzes acetyl esters in homogalacturonan regions of pectin. In type I primary cell wall, galacturonic acid residues of pectin can be acetylated at the O-2 and O-3 positions. Decreasing the degree of acetylation of pectin gels in vitro alters their physical properties.</text>
</comment>
<reference evidence="7" key="1">
    <citation type="submission" date="2018-01" db="EMBL/GenBank/DDBJ databases">
        <authorList>
            <person name="Mao J.F."/>
        </authorList>
    </citation>
    <scope>NUCLEOTIDE SEQUENCE</scope>
    <source>
        <strain evidence="7">Huo1</strain>
        <tissue evidence="7">Leaf</tissue>
    </source>
</reference>
<sequence>MELVSSSLMKEFVDSFFLLLLKTQNFIYKRLLEDQIDVPSVALQVAQDLPSVARDLKLGVLKKMTVRSEIHGQTTSCVTIYLGLALLASIIAQVNGQMVPLTIIDKAQEKLAICIDGTPGGYHFDPGFGDGANNWIIMLMGGGWCGLNICQYRIGKDLGSTTNIPPQNFEGILSSDQSINPDFYNWNRVFIRYCDGGSFMGDAQRDDNGHIVELRGLRVFTAVMDELLNVKGMKKTENAILAGGSAGALAAILLCDRYRALIPDAKRVKCLSQSGFFIRAKDLPDANRREGGFAHIIDFHNMIDALPKSCTSKMNASLCLFPEYVVGDVQTPLFLLNPIFDTFQLQHLVRPNPPELDGWNTTCINNSLDPSHPPCPDLTRCTPSQMQLVKDYGGALLDAINEIQDIPSRGLFLSSCYAHDFVPATWSAASYRLQDKTISQAFSDWYFDRSPAKMIDNRIDAPLKC</sequence>
<comment type="similarity">
    <text evidence="3 6">Belongs to the pectinacetylesterase family.</text>
</comment>
<dbReference type="AlphaFoldDB" id="A0A8X8XB84"/>
<keyword evidence="4 6" id="KW-0134">Cell wall</keyword>
<evidence type="ECO:0000313" key="8">
    <source>
        <dbReference type="Proteomes" id="UP000298416"/>
    </source>
</evidence>
<dbReference type="InterPro" id="IPR004963">
    <property type="entry name" value="PAE/NOTUM"/>
</dbReference>
<evidence type="ECO:0000313" key="7">
    <source>
        <dbReference type="EMBL" id="KAG6409732.1"/>
    </source>
</evidence>
<dbReference type="Proteomes" id="UP000298416">
    <property type="component" value="Unassembled WGS sequence"/>
</dbReference>
<gene>
    <name evidence="7" type="ORF">SASPL_127774</name>
</gene>
<dbReference type="GO" id="GO:0071555">
    <property type="term" value="P:cell wall organization"/>
    <property type="evidence" value="ECO:0007669"/>
    <property type="project" value="UniProtKB-KW"/>
</dbReference>
<dbReference type="PANTHER" id="PTHR21562">
    <property type="entry name" value="NOTUM-RELATED"/>
    <property type="match status" value="1"/>
</dbReference>
<evidence type="ECO:0000256" key="2">
    <source>
        <dbReference type="ARBA" id="ARBA00004191"/>
    </source>
</evidence>
<organism evidence="7">
    <name type="scientific">Salvia splendens</name>
    <name type="common">Scarlet sage</name>
    <dbReference type="NCBI Taxonomy" id="180675"/>
    <lineage>
        <taxon>Eukaryota</taxon>
        <taxon>Viridiplantae</taxon>
        <taxon>Streptophyta</taxon>
        <taxon>Embryophyta</taxon>
        <taxon>Tracheophyta</taxon>
        <taxon>Spermatophyta</taxon>
        <taxon>Magnoliopsida</taxon>
        <taxon>eudicotyledons</taxon>
        <taxon>Gunneridae</taxon>
        <taxon>Pentapetalae</taxon>
        <taxon>asterids</taxon>
        <taxon>lamiids</taxon>
        <taxon>Lamiales</taxon>
        <taxon>Lamiaceae</taxon>
        <taxon>Nepetoideae</taxon>
        <taxon>Mentheae</taxon>
        <taxon>Salviinae</taxon>
        <taxon>Salvia</taxon>
        <taxon>Salvia subgen. Calosphace</taxon>
        <taxon>core Calosphace</taxon>
    </lineage>
</organism>
<evidence type="ECO:0000256" key="4">
    <source>
        <dbReference type="ARBA" id="ARBA00022512"/>
    </source>
</evidence>
<protein>
    <recommendedName>
        <fullName evidence="6">Pectin acetylesterase</fullName>
        <ecNumber evidence="6">3.1.1.-</ecNumber>
    </recommendedName>
</protein>
<dbReference type="Pfam" id="PF03283">
    <property type="entry name" value="PAE"/>
    <property type="match status" value="1"/>
</dbReference>
<accession>A0A8X8XB84</accession>
<evidence type="ECO:0000256" key="5">
    <source>
        <dbReference type="ARBA" id="ARBA00023316"/>
    </source>
</evidence>
<dbReference type="EC" id="3.1.1.-" evidence="6"/>
<proteinExistence type="inferred from homology"/>
<evidence type="ECO:0000256" key="3">
    <source>
        <dbReference type="ARBA" id="ARBA00005784"/>
    </source>
</evidence>
<dbReference type="GO" id="GO:0052793">
    <property type="term" value="F:pectin acetylesterase activity"/>
    <property type="evidence" value="ECO:0007669"/>
    <property type="project" value="TreeGrafter"/>
</dbReference>
<keyword evidence="6" id="KW-0378">Hydrolase</keyword>
<comment type="subcellular location">
    <subcellularLocation>
        <location evidence="2 6">Secreted</location>
        <location evidence="2 6">Cell wall</location>
    </subcellularLocation>
</comment>
<keyword evidence="6" id="KW-0964">Secreted</keyword>
<reference evidence="7" key="2">
    <citation type="submission" date="2020-08" db="EMBL/GenBank/DDBJ databases">
        <title>Plant Genome Project.</title>
        <authorList>
            <person name="Zhang R.-G."/>
        </authorList>
    </citation>
    <scope>NUCLEOTIDE SEQUENCE</scope>
    <source>
        <strain evidence="7">Huo1</strain>
        <tissue evidence="7">Leaf</tissue>
    </source>
</reference>
<evidence type="ECO:0000256" key="1">
    <source>
        <dbReference type="ARBA" id="ARBA00003534"/>
    </source>
</evidence>
<dbReference type="GO" id="GO:0009505">
    <property type="term" value="C:plant-type cell wall"/>
    <property type="evidence" value="ECO:0007669"/>
    <property type="project" value="TreeGrafter"/>
</dbReference>
<comment type="caution">
    <text evidence="7">The sequence shown here is derived from an EMBL/GenBank/DDBJ whole genome shotgun (WGS) entry which is preliminary data.</text>
</comment>
<dbReference type="EMBL" id="PNBA02000010">
    <property type="protein sequence ID" value="KAG6409732.1"/>
    <property type="molecule type" value="Genomic_DNA"/>
</dbReference>